<evidence type="ECO:0000313" key="2">
    <source>
        <dbReference type="EMBL" id="KZO90533.1"/>
    </source>
</evidence>
<evidence type="ECO:0000313" key="3">
    <source>
        <dbReference type="Proteomes" id="UP000076738"/>
    </source>
</evidence>
<evidence type="ECO:0000256" key="1">
    <source>
        <dbReference type="SAM" id="MobiDB-lite"/>
    </source>
</evidence>
<feature type="compositionally biased region" description="Pro residues" evidence="1">
    <location>
        <begin position="294"/>
        <end position="310"/>
    </location>
</feature>
<gene>
    <name evidence="2" type="ORF">CALVIDRAFT_568954</name>
</gene>
<feature type="compositionally biased region" description="Polar residues" evidence="1">
    <location>
        <begin position="250"/>
        <end position="266"/>
    </location>
</feature>
<accession>A0A167GGJ9</accession>
<dbReference type="AlphaFoldDB" id="A0A167GGJ9"/>
<reference evidence="2 3" key="1">
    <citation type="journal article" date="2016" name="Mol. Biol. Evol.">
        <title>Comparative Genomics of Early-Diverging Mushroom-Forming Fungi Provides Insights into the Origins of Lignocellulose Decay Capabilities.</title>
        <authorList>
            <person name="Nagy L.G."/>
            <person name="Riley R."/>
            <person name="Tritt A."/>
            <person name="Adam C."/>
            <person name="Daum C."/>
            <person name="Floudas D."/>
            <person name="Sun H."/>
            <person name="Yadav J.S."/>
            <person name="Pangilinan J."/>
            <person name="Larsson K.H."/>
            <person name="Matsuura K."/>
            <person name="Barry K."/>
            <person name="Labutti K."/>
            <person name="Kuo R."/>
            <person name="Ohm R.A."/>
            <person name="Bhattacharya S.S."/>
            <person name="Shirouzu T."/>
            <person name="Yoshinaga Y."/>
            <person name="Martin F.M."/>
            <person name="Grigoriev I.V."/>
            <person name="Hibbett D.S."/>
        </authorList>
    </citation>
    <scope>NUCLEOTIDE SEQUENCE [LARGE SCALE GENOMIC DNA]</scope>
    <source>
        <strain evidence="2 3">TUFC12733</strain>
    </source>
</reference>
<keyword evidence="3" id="KW-1185">Reference proteome</keyword>
<sequence>MSLPPGRPPSPPSPGSNLPDIRIAWAQLPGPSEPSGFLAATEAQLRDVITPRVHFGLPPMAGSSHPAHIRAYVQFWNLFDVGLHCQDSVLRAIEVRWGSERRLMWEELMIHRYAEPLLAVRQILLENPAEQVEYDVRLAVGLEDFIKMVRGRHRVGLTRWFTYGNLAIRNPYVESRQPSNWFRRDTTQAPVKLACQMTAWIESRNPFQDEQVFTYVTPQPVAERFSMPWEAESSPPEPLDPQLLTGPGSGYTSPRASTRGVSQATVCSPPRDPSQPPPRRPFGQDTSALRDSVPPSPRSPPAPSTWPSPGQPSQAPPRFRAPPVMTFSLPPRSDAPPPSDWDHVGTPWDDDGTGGPGAHADSGWSDRASSVAPTAATPASNLALLQPLEEGDGDDDDDDPATRRTSTIRGSYW</sequence>
<dbReference type="Proteomes" id="UP000076738">
    <property type="component" value="Unassembled WGS sequence"/>
</dbReference>
<feature type="compositionally biased region" description="Acidic residues" evidence="1">
    <location>
        <begin position="389"/>
        <end position="399"/>
    </location>
</feature>
<feature type="compositionally biased region" description="Pro residues" evidence="1">
    <location>
        <begin position="270"/>
        <end position="280"/>
    </location>
</feature>
<dbReference type="EMBL" id="KV417339">
    <property type="protein sequence ID" value="KZO90533.1"/>
    <property type="molecule type" value="Genomic_DNA"/>
</dbReference>
<feature type="compositionally biased region" description="Low complexity" evidence="1">
    <location>
        <begin position="368"/>
        <end position="380"/>
    </location>
</feature>
<protein>
    <submittedName>
        <fullName evidence="2">Uncharacterized protein</fullName>
    </submittedName>
</protein>
<feature type="compositionally biased region" description="Polar residues" evidence="1">
    <location>
        <begin position="403"/>
        <end position="413"/>
    </location>
</feature>
<feature type="region of interest" description="Disordered" evidence="1">
    <location>
        <begin position="228"/>
        <end position="413"/>
    </location>
</feature>
<proteinExistence type="predicted"/>
<organism evidence="2 3">
    <name type="scientific">Calocera viscosa (strain TUFC12733)</name>
    <dbReference type="NCBI Taxonomy" id="1330018"/>
    <lineage>
        <taxon>Eukaryota</taxon>
        <taxon>Fungi</taxon>
        <taxon>Dikarya</taxon>
        <taxon>Basidiomycota</taxon>
        <taxon>Agaricomycotina</taxon>
        <taxon>Dacrymycetes</taxon>
        <taxon>Dacrymycetales</taxon>
        <taxon>Dacrymycetaceae</taxon>
        <taxon>Calocera</taxon>
    </lineage>
</organism>
<name>A0A167GGJ9_CALVF</name>